<sequence length="298" mass="31905">MNRSKWMSYAALALACVVPAREAVAATQQTQASTAILVQGFHWNSASYANPNWYNVLQGKASDLGAMGFTHVWLPPPSDAASTQGYLPRQLNVLNSSYGSETDLKNAITAFSNAGIKSVADVVINHRVGSTGWYDFTNPTWGTYSIAAGDECNCSTGAADSGDGYSAARDLDHSNATVQADIKSWLSSRLKGVGFSGIRFDYSKGYAPGYAKLYQDDMKPDFCVGEIWTNLDYNNVERIGGIEAMLRVRAGAERPRRAAAGASKAARRASTRGGATPWGTPLPWPPSLEERGRGVGAC</sequence>
<dbReference type="AlphaFoldDB" id="A0A250JFF3"/>
<dbReference type="InterPro" id="IPR006047">
    <property type="entry name" value="GH13_cat_dom"/>
</dbReference>
<dbReference type="Pfam" id="PF00128">
    <property type="entry name" value="Alpha-amylase"/>
    <property type="match status" value="1"/>
</dbReference>
<keyword evidence="2" id="KW-0732">Signal</keyword>
<dbReference type="KEGG" id="cfus:CYFUS_007684"/>
<gene>
    <name evidence="4" type="ORF">CYFUS_007684</name>
</gene>
<accession>A0A250JFF3</accession>
<evidence type="ECO:0000256" key="2">
    <source>
        <dbReference type="SAM" id="SignalP"/>
    </source>
</evidence>
<dbReference type="PANTHER" id="PTHR43447">
    <property type="entry name" value="ALPHA-AMYLASE"/>
    <property type="match status" value="1"/>
</dbReference>
<dbReference type="Proteomes" id="UP000217257">
    <property type="component" value="Chromosome"/>
</dbReference>
<organism evidence="4 5">
    <name type="scientific">Cystobacter fuscus</name>
    <dbReference type="NCBI Taxonomy" id="43"/>
    <lineage>
        <taxon>Bacteria</taxon>
        <taxon>Pseudomonadati</taxon>
        <taxon>Myxococcota</taxon>
        <taxon>Myxococcia</taxon>
        <taxon>Myxococcales</taxon>
        <taxon>Cystobacterineae</taxon>
        <taxon>Archangiaceae</taxon>
        <taxon>Cystobacter</taxon>
    </lineage>
</organism>
<evidence type="ECO:0000313" key="4">
    <source>
        <dbReference type="EMBL" id="ATB42207.1"/>
    </source>
</evidence>
<dbReference type="SMART" id="SM00642">
    <property type="entry name" value="Aamy"/>
    <property type="match status" value="1"/>
</dbReference>
<feature type="signal peptide" evidence="2">
    <location>
        <begin position="1"/>
        <end position="25"/>
    </location>
</feature>
<dbReference type="SUPFAM" id="SSF51445">
    <property type="entry name" value="(Trans)glycosidases"/>
    <property type="match status" value="1"/>
</dbReference>
<proteinExistence type="predicted"/>
<protein>
    <submittedName>
        <fullName evidence="4">Alpha-amylase</fullName>
    </submittedName>
</protein>
<dbReference type="Gene3D" id="3.20.20.80">
    <property type="entry name" value="Glycosidases"/>
    <property type="match status" value="1"/>
</dbReference>
<feature type="domain" description="Glycosyl hydrolase family 13 catalytic" evidence="3">
    <location>
        <begin position="35"/>
        <end position="291"/>
    </location>
</feature>
<dbReference type="InterPro" id="IPR017853">
    <property type="entry name" value="GH"/>
</dbReference>
<dbReference type="PROSITE" id="PS51257">
    <property type="entry name" value="PROKAR_LIPOPROTEIN"/>
    <property type="match status" value="1"/>
</dbReference>
<dbReference type="RefSeq" id="WP_232537065.1">
    <property type="nucleotide sequence ID" value="NZ_CP022098.1"/>
</dbReference>
<feature type="compositionally biased region" description="Basic and acidic residues" evidence="1">
    <location>
        <begin position="288"/>
        <end position="298"/>
    </location>
</feature>
<reference evidence="4 5" key="1">
    <citation type="submission" date="2017-06" db="EMBL/GenBank/DDBJ databases">
        <title>Sequencing and comparative analysis of myxobacterial genomes.</title>
        <authorList>
            <person name="Rupp O."/>
            <person name="Goesmann A."/>
            <person name="Sogaard-Andersen L."/>
        </authorList>
    </citation>
    <scope>NUCLEOTIDE SEQUENCE [LARGE SCALE GENOMIC DNA]</scope>
    <source>
        <strain evidence="4 5">DSM 52655</strain>
    </source>
</reference>
<dbReference type="GO" id="GO:0005975">
    <property type="term" value="P:carbohydrate metabolic process"/>
    <property type="evidence" value="ECO:0007669"/>
    <property type="project" value="InterPro"/>
</dbReference>
<name>A0A250JFF3_9BACT</name>
<evidence type="ECO:0000259" key="3">
    <source>
        <dbReference type="SMART" id="SM00642"/>
    </source>
</evidence>
<feature type="chain" id="PRO_5012377262" evidence="2">
    <location>
        <begin position="26"/>
        <end position="298"/>
    </location>
</feature>
<evidence type="ECO:0000313" key="5">
    <source>
        <dbReference type="Proteomes" id="UP000217257"/>
    </source>
</evidence>
<feature type="region of interest" description="Disordered" evidence="1">
    <location>
        <begin position="257"/>
        <end position="298"/>
    </location>
</feature>
<evidence type="ECO:0000256" key="1">
    <source>
        <dbReference type="SAM" id="MobiDB-lite"/>
    </source>
</evidence>
<dbReference type="EMBL" id="CP022098">
    <property type="protein sequence ID" value="ATB42207.1"/>
    <property type="molecule type" value="Genomic_DNA"/>
</dbReference>